<dbReference type="Proteomes" id="UP001372338">
    <property type="component" value="Unassembled WGS sequence"/>
</dbReference>
<gene>
    <name evidence="1" type="ORF">RIF29_40000</name>
</gene>
<proteinExistence type="predicted"/>
<organism evidence="1 2">
    <name type="scientific">Crotalaria pallida</name>
    <name type="common">Smooth rattlebox</name>
    <name type="synonym">Crotalaria striata</name>
    <dbReference type="NCBI Taxonomy" id="3830"/>
    <lineage>
        <taxon>Eukaryota</taxon>
        <taxon>Viridiplantae</taxon>
        <taxon>Streptophyta</taxon>
        <taxon>Embryophyta</taxon>
        <taxon>Tracheophyta</taxon>
        <taxon>Spermatophyta</taxon>
        <taxon>Magnoliopsida</taxon>
        <taxon>eudicotyledons</taxon>
        <taxon>Gunneridae</taxon>
        <taxon>Pentapetalae</taxon>
        <taxon>rosids</taxon>
        <taxon>fabids</taxon>
        <taxon>Fabales</taxon>
        <taxon>Fabaceae</taxon>
        <taxon>Papilionoideae</taxon>
        <taxon>50 kb inversion clade</taxon>
        <taxon>genistoids sensu lato</taxon>
        <taxon>core genistoids</taxon>
        <taxon>Crotalarieae</taxon>
        <taxon>Crotalaria</taxon>
    </lineage>
</organism>
<evidence type="ECO:0000313" key="2">
    <source>
        <dbReference type="Proteomes" id="UP001372338"/>
    </source>
</evidence>
<comment type="caution">
    <text evidence="1">The sequence shown here is derived from an EMBL/GenBank/DDBJ whole genome shotgun (WGS) entry which is preliminary data.</text>
</comment>
<name>A0AAN9E2U4_CROPI</name>
<evidence type="ECO:0000313" key="1">
    <source>
        <dbReference type="EMBL" id="KAK7245165.1"/>
    </source>
</evidence>
<sequence>MEEACLSIWQDLIFPSFIGQARRERETFHRKREKGAVWYNSDLQVSIFLFSEIKGHKQKFEICHWFSVLGTHNFPSSLPLPLHLYLFLISV</sequence>
<reference evidence="1 2" key="1">
    <citation type="submission" date="2024-01" db="EMBL/GenBank/DDBJ databases">
        <title>The genomes of 5 underutilized Papilionoideae crops provide insights into root nodulation and disease resistanc.</title>
        <authorList>
            <person name="Yuan L."/>
        </authorList>
    </citation>
    <scope>NUCLEOTIDE SEQUENCE [LARGE SCALE GENOMIC DNA]</scope>
    <source>
        <strain evidence="1">ZHUSHIDOU_FW_LH</strain>
        <tissue evidence="1">Leaf</tissue>
    </source>
</reference>
<protein>
    <submittedName>
        <fullName evidence="1">Uncharacterized protein</fullName>
    </submittedName>
</protein>
<keyword evidence="2" id="KW-1185">Reference proteome</keyword>
<dbReference type="EMBL" id="JAYWIO010000008">
    <property type="protein sequence ID" value="KAK7245165.1"/>
    <property type="molecule type" value="Genomic_DNA"/>
</dbReference>
<dbReference type="AlphaFoldDB" id="A0AAN9E2U4"/>
<accession>A0AAN9E2U4</accession>